<name>A0A5B7X5S6_9FLAO</name>
<reference evidence="2 3" key="1">
    <citation type="submission" date="2019-06" db="EMBL/GenBank/DDBJ databases">
        <title>Complete genome sequence of Antarcticibacterium flavum KCTC 52984T from an Antarctic marine sediment.</title>
        <authorList>
            <person name="Lee Y.M."/>
            <person name="Shin S.C."/>
        </authorList>
    </citation>
    <scope>NUCLEOTIDE SEQUENCE [LARGE SCALE GENOMIC DNA]</scope>
    <source>
        <strain evidence="2 3">KCTC 52984</strain>
    </source>
</reference>
<dbReference type="OrthoDB" id="9798830at2"/>
<evidence type="ECO:0000313" key="2">
    <source>
        <dbReference type="EMBL" id="QCY70854.1"/>
    </source>
</evidence>
<feature type="domain" description="DinB-like" evidence="1">
    <location>
        <begin position="30"/>
        <end position="147"/>
    </location>
</feature>
<dbReference type="EMBL" id="CP040812">
    <property type="protein sequence ID" value="QCY70854.1"/>
    <property type="molecule type" value="Genomic_DNA"/>
</dbReference>
<dbReference type="AlphaFoldDB" id="A0A5B7X5S6"/>
<dbReference type="SUPFAM" id="SSF109854">
    <property type="entry name" value="DinB/YfiT-like putative metalloenzymes"/>
    <property type="match status" value="1"/>
</dbReference>
<dbReference type="Pfam" id="PF12867">
    <property type="entry name" value="DinB_2"/>
    <property type="match status" value="1"/>
</dbReference>
<dbReference type="KEGG" id="afla:FHG64_16440"/>
<dbReference type="Gene3D" id="1.20.120.450">
    <property type="entry name" value="dinb family like domain"/>
    <property type="match status" value="1"/>
</dbReference>
<proteinExistence type="predicted"/>
<dbReference type="InterPro" id="IPR034660">
    <property type="entry name" value="DinB/YfiT-like"/>
</dbReference>
<sequence length="158" mass="18823">MVVTAEQQIKARLIKHLEGGEAFMPVQEMLKYITYERVGERPGNLPYSFYELFYHIWYAQKDILEYCKAEDYAAPKWPEDYWPPVSKPDTQAEWKELQEAFFQTRKELIFHLESSELLQPVGNDTEHNLLREIMLVIEHNAYHIGQLMILLRELGLYK</sequence>
<keyword evidence="3" id="KW-1185">Reference proteome</keyword>
<dbReference type="InterPro" id="IPR024775">
    <property type="entry name" value="DinB-like"/>
</dbReference>
<accession>A0A5B7X5S6</accession>
<gene>
    <name evidence="2" type="ORF">FHG64_16440</name>
</gene>
<dbReference type="Proteomes" id="UP000309016">
    <property type="component" value="Chromosome"/>
</dbReference>
<evidence type="ECO:0000313" key="3">
    <source>
        <dbReference type="Proteomes" id="UP000309016"/>
    </source>
</evidence>
<protein>
    <submittedName>
        <fullName evidence="2">DinB family protein</fullName>
    </submittedName>
</protein>
<evidence type="ECO:0000259" key="1">
    <source>
        <dbReference type="Pfam" id="PF12867"/>
    </source>
</evidence>
<organism evidence="2 3">
    <name type="scientific">Antarcticibacterium flavum</name>
    <dbReference type="NCBI Taxonomy" id="2058175"/>
    <lineage>
        <taxon>Bacteria</taxon>
        <taxon>Pseudomonadati</taxon>
        <taxon>Bacteroidota</taxon>
        <taxon>Flavobacteriia</taxon>
        <taxon>Flavobacteriales</taxon>
        <taxon>Flavobacteriaceae</taxon>
        <taxon>Antarcticibacterium</taxon>
    </lineage>
</organism>